<name>A0AAE0RZQ7_9BIVA</name>
<dbReference type="InterPro" id="IPR029055">
    <property type="entry name" value="Ntn_hydrolases_N"/>
</dbReference>
<dbReference type="EMBL" id="JAEAOA010001427">
    <property type="protein sequence ID" value="KAK3582596.1"/>
    <property type="molecule type" value="Genomic_DNA"/>
</dbReference>
<dbReference type="Gene3D" id="2.30.120.10">
    <property type="match status" value="1"/>
</dbReference>
<proteinExistence type="inferred from homology"/>
<evidence type="ECO:0000256" key="3">
    <source>
        <dbReference type="ARBA" id="ARBA00023145"/>
    </source>
</evidence>
<evidence type="ECO:0000313" key="5">
    <source>
        <dbReference type="Proteomes" id="UP001195483"/>
    </source>
</evidence>
<dbReference type="InterPro" id="IPR002692">
    <property type="entry name" value="S45"/>
</dbReference>
<dbReference type="Gene3D" id="1.10.1400.10">
    <property type="match status" value="1"/>
</dbReference>
<reference evidence="4" key="1">
    <citation type="journal article" date="2021" name="Genome Biol. Evol.">
        <title>A High-Quality Reference Genome for a Parasitic Bivalve with Doubly Uniparental Inheritance (Bivalvia: Unionida).</title>
        <authorList>
            <person name="Smith C.H."/>
        </authorList>
    </citation>
    <scope>NUCLEOTIDE SEQUENCE</scope>
    <source>
        <strain evidence="4">CHS0354</strain>
    </source>
</reference>
<dbReference type="Pfam" id="PF01804">
    <property type="entry name" value="Penicil_amidase"/>
    <property type="match status" value="1"/>
</dbReference>
<dbReference type="CDD" id="cd03747">
    <property type="entry name" value="Ntn_PGA_like"/>
    <property type="match status" value="1"/>
</dbReference>
<dbReference type="InterPro" id="IPR043146">
    <property type="entry name" value="Penicillin_amidase_N_B-knob"/>
</dbReference>
<evidence type="ECO:0000256" key="2">
    <source>
        <dbReference type="ARBA" id="ARBA00022801"/>
    </source>
</evidence>
<evidence type="ECO:0000313" key="4">
    <source>
        <dbReference type="EMBL" id="KAK3582596.1"/>
    </source>
</evidence>
<keyword evidence="2" id="KW-0378">Hydrolase</keyword>
<reference evidence="4" key="3">
    <citation type="submission" date="2023-05" db="EMBL/GenBank/DDBJ databases">
        <authorList>
            <person name="Smith C.H."/>
        </authorList>
    </citation>
    <scope>NUCLEOTIDE SEQUENCE</scope>
    <source>
        <strain evidence="4">CHS0354</strain>
        <tissue evidence="4">Mantle</tissue>
    </source>
</reference>
<dbReference type="PIRSF" id="PIRSF001227">
    <property type="entry name" value="Pen_acylase"/>
    <property type="match status" value="1"/>
</dbReference>
<dbReference type="AlphaFoldDB" id="A0AAE0RZQ7"/>
<dbReference type="InterPro" id="IPR043147">
    <property type="entry name" value="Penicillin_amidase_A-knob"/>
</dbReference>
<reference evidence="4" key="2">
    <citation type="journal article" date="2021" name="Genome Biol. Evol.">
        <title>Developing a high-quality reference genome for a parasitic bivalve with doubly uniparental inheritance (Bivalvia: Unionida).</title>
        <authorList>
            <person name="Smith C.H."/>
        </authorList>
    </citation>
    <scope>NUCLEOTIDE SEQUENCE</scope>
    <source>
        <strain evidence="4">CHS0354</strain>
        <tissue evidence="4">Mantle</tissue>
    </source>
</reference>
<dbReference type="Gene3D" id="1.10.439.10">
    <property type="entry name" value="Penicillin Amidohydrolase, domain 1"/>
    <property type="match status" value="1"/>
</dbReference>
<comment type="similarity">
    <text evidence="1">Belongs to the peptidase S45 family.</text>
</comment>
<accession>A0AAE0RZQ7</accession>
<sequence length="826" mass="94053">MLENSVPQYDVVFSDQNVKNPVYIHYDEFASPHIEAESLEDICYAQGFAHARERMWQMDFSRRICEGSLSRVMGEATLSIDKFSRNIGFYRTAENVWKYVEKDRTSRLILESYAKGVNAYLRLVRDGKVPMPIEFTALQYEPEDWKPQHSIGMVKLMAWVLNLSWHIDITMSEINMKLGYEKAKLFFPDYPLGKPIVVDSVFWNMQATAVKGKDRSKQIKKQNLGVGEYLNKSALEFEIEILKAFMNADRMCRKINGWGEASHFGSNAWAVSGKKTVSGKAILANDPHLQFSVPTQWMDMQLMCSKENINVAGESLPGAPLIVLGKNDNIAWGITNIMLDDCDFFKWRNLQDFTQVSGYKQIQESIHIKGKNEPFTMLVHTIPNGVLISEEIYRGTKNEKSSVLQNATIGMMWTGYEKSNEVSTFYQLAKAGSWSDFRQALQTIGAPGLNFVYADKEGNIGYQAAALVPKRMNTQVKPTVLIRDASDNMEAWNGSVPFDELPSIYNPASGILVSANNRIAPTHYPYYLTSHWEPASRAERIVEMLQDSANFNASYFKKIQSDVTSPHVRDIMKVALPILESNANLKYKDNLDWLKKWEYGFEEKSVPALIYSVFFDVLLNETFKDELGETIFRNYLFSVNVPTRAIYETLLDSSKFILFDNVLTSEKETREQIISRSFEKAIVLLKTKLGESKKWLWGDVHRLNAQHTFSRAGSPIGKYFDFESISTGGTSVTPNNGEYKYQVVDSSYTILFSHILGASSRRIVDFSTEDGSFLSVIPGGNSGHVRSPHYSDQLKLWSKQEYRLFSVKGTRTEAKIKKWKTTELAP</sequence>
<dbReference type="InterPro" id="IPR023343">
    <property type="entry name" value="Penicillin_amidase_dom1"/>
</dbReference>
<organism evidence="4 5">
    <name type="scientific">Potamilus streckersoni</name>
    <dbReference type="NCBI Taxonomy" id="2493646"/>
    <lineage>
        <taxon>Eukaryota</taxon>
        <taxon>Metazoa</taxon>
        <taxon>Spiralia</taxon>
        <taxon>Lophotrochozoa</taxon>
        <taxon>Mollusca</taxon>
        <taxon>Bivalvia</taxon>
        <taxon>Autobranchia</taxon>
        <taxon>Heteroconchia</taxon>
        <taxon>Palaeoheterodonta</taxon>
        <taxon>Unionida</taxon>
        <taxon>Unionoidea</taxon>
        <taxon>Unionidae</taxon>
        <taxon>Ambleminae</taxon>
        <taxon>Lampsilini</taxon>
        <taxon>Potamilus</taxon>
    </lineage>
</organism>
<dbReference type="PANTHER" id="PTHR34218:SF4">
    <property type="entry name" value="ACYL-HOMOSERINE LACTONE ACYLASE QUIP"/>
    <property type="match status" value="1"/>
</dbReference>
<dbReference type="GO" id="GO:0017000">
    <property type="term" value="P:antibiotic biosynthetic process"/>
    <property type="evidence" value="ECO:0007669"/>
    <property type="project" value="InterPro"/>
</dbReference>
<keyword evidence="5" id="KW-1185">Reference proteome</keyword>
<protein>
    <recommendedName>
        <fullName evidence="6">Penicillin acylase family protein</fullName>
    </recommendedName>
</protein>
<evidence type="ECO:0000256" key="1">
    <source>
        <dbReference type="ARBA" id="ARBA00006586"/>
    </source>
</evidence>
<comment type="caution">
    <text evidence="4">The sequence shown here is derived from an EMBL/GenBank/DDBJ whole genome shotgun (WGS) entry which is preliminary data.</text>
</comment>
<evidence type="ECO:0008006" key="6">
    <source>
        <dbReference type="Google" id="ProtNLM"/>
    </source>
</evidence>
<gene>
    <name evidence="4" type="ORF">CHS0354_024150</name>
</gene>
<dbReference type="GO" id="GO:0016811">
    <property type="term" value="F:hydrolase activity, acting on carbon-nitrogen (but not peptide) bonds, in linear amides"/>
    <property type="evidence" value="ECO:0007669"/>
    <property type="project" value="InterPro"/>
</dbReference>
<dbReference type="InterPro" id="IPR014395">
    <property type="entry name" value="Pen/GL7ACA/AHL_acylase"/>
</dbReference>
<dbReference type="Proteomes" id="UP001195483">
    <property type="component" value="Unassembled WGS sequence"/>
</dbReference>
<dbReference type="Gene3D" id="3.60.20.10">
    <property type="entry name" value="Glutamine Phosphoribosylpyrophosphate, subunit 1, domain 1"/>
    <property type="match status" value="1"/>
</dbReference>
<dbReference type="SUPFAM" id="SSF56235">
    <property type="entry name" value="N-terminal nucleophile aminohydrolases (Ntn hydrolases)"/>
    <property type="match status" value="1"/>
</dbReference>
<dbReference type="PANTHER" id="PTHR34218">
    <property type="entry name" value="PEPTIDASE S45 PENICILLIN AMIDASE"/>
    <property type="match status" value="1"/>
</dbReference>
<keyword evidence="3" id="KW-0865">Zymogen</keyword>